<dbReference type="Proteomes" id="UP001156389">
    <property type="component" value="Unassembled WGS sequence"/>
</dbReference>
<name>A0ABT2K2Q9_9ACTN</name>
<evidence type="ECO:0000313" key="1">
    <source>
        <dbReference type="EMBL" id="MCT2594266.1"/>
    </source>
</evidence>
<reference evidence="1 2" key="1">
    <citation type="submission" date="2021-10" db="EMBL/GenBank/DDBJ databases">
        <title>Streptomyces gossypii sp. nov., isolated from soil collected from cotton field.</title>
        <authorList>
            <person name="Ge X."/>
            <person name="Chen X."/>
            <person name="Liu W."/>
        </authorList>
    </citation>
    <scope>NUCLEOTIDE SEQUENCE [LARGE SCALE GENOMIC DNA]</scope>
    <source>
        <strain evidence="1 2">N2-109</strain>
    </source>
</reference>
<gene>
    <name evidence="1" type="ORF">LHJ74_30900</name>
</gene>
<sequence length="102" mass="11356">MTTTSISLPGKFHTDTLADGWYAFINSGEYTSEQQDALVKALLEAQVEAANRMLPDGHVWHHMVDELVYPVGDDNELDMCEILADATQEVIDSFEAIEARVI</sequence>
<organism evidence="1 2">
    <name type="scientific">Streptomyces gossypii</name>
    <dbReference type="NCBI Taxonomy" id="2883101"/>
    <lineage>
        <taxon>Bacteria</taxon>
        <taxon>Bacillati</taxon>
        <taxon>Actinomycetota</taxon>
        <taxon>Actinomycetes</taxon>
        <taxon>Kitasatosporales</taxon>
        <taxon>Streptomycetaceae</taxon>
        <taxon>Streptomyces</taxon>
    </lineage>
</organism>
<dbReference type="EMBL" id="JAJAGO010000019">
    <property type="protein sequence ID" value="MCT2594266.1"/>
    <property type="molecule type" value="Genomic_DNA"/>
</dbReference>
<accession>A0ABT2K2Q9</accession>
<evidence type="ECO:0000313" key="2">
    <source>
        <dbReference type="Proteomes" id="UP001156389"/>
    </source>
</evidence>
<proteinExistence type="predicted"/>
<comment type="caution">
    <text evidence="1">The sequence shown here is derived from an EMBL/GenBank/DDBJ whole genome shotgun (WGS) entry which is preliminary data.</text>
</comment>
<keyword evidence="2" id="KW-1185">Reference proteome</keyword>
<protein>
    <submittedName>
        <fullName evidence="1">Uncharacterized protein</fullName>
    </submittedName>
</protein>
<dbReference type="RefSeq" id="WP_260221595.1">
    <property type="nucleotide sequence ID" value="NZ_JAJAGO010000019.1"/>
</dbReference>